<keyword evidence="5" id="KW-1185">Reference proteome</keyword>
<evidence type="ECO:0000259" key="3">
    <source>
        <dbReference type="Pfam" id="PF00085"/>
    </source>
</evidence>
<evidence type="ECO:0000256" key="2">
    <source>
        <dbReference type="SAM" id="SignalP"/>
    </source>
</evidence>
<dbReference type="InterPro" id="IPR013766">
    <property type="entry name" value="Thioredoxin_domain"/>
</dbReference>
<dbReference type="EMBL" id="MDYQ01000041">
    <property type="protein sequence ID" value="PRP85679.1"/>
    <property type="molecule type" value="Genomic_DNA"/>
</dbReference>
<dbReference type="Proteomes" id="UP000241769">
    <property type="component" value="Unassembled WGS sequence"/>
</dbReference>
<dbReference type="PANTHER" id="PTHR14684:SF2">
    <property type="entry name" value="THIOREDOXIN DOMAIN-CONTAINING PROTEIN 15"/>
    <property type="match status" value="1"/>
</dbReference>
<dbReference type="STRING" id="1890364.A0A2P6NNZ6"/>
<gene>
    <name evidence="4" type="ORF">PROFUN_06513</name>
</gene>
<dbReference type="Gene3D" id="3.40.30.10">
    <property type="entry name" value="Glutaredoxin"/>
    <property type="match status" value="1"/>
</dbReference>
<feature type="chain" id="PRO_5015162563" description="Thioredoxin domain-containing protein" evidence="2">
    <location>
        <begin position="20"/>
        <end position="185"/>
    </location>
</feature>
<feature type="domain" description="Thioredoxin" evidence="3">
    <location>
        <begin position="46"/>
        <end position="126"/>
    </location>
</feature>
<dbReference type="InterPro" id="IPR036249">
    <property type="entry name" value="Thioredoxin-like_sf"/>
</dbReference>
<dbReference type="OrthoDB" id="1899781at2759"/>
<comment type="caution">
    <text evidence="4">The sequence shown here is derived from an EMBL/GenBank/DDBJ whole genome shotgun (WGS) entry which is preliminary data.</text>
</comment>
<reference evidence="4 5" key="1">
    <citation type="journal article" date="2018" name="Genome Biol. Evol.">
        <title>Multiple Roots of Fruiting Body Formation in Amoebozoa.</title>
        <authorList>
            <person name="Hillmann F."/>
            <person name="Forbes G."/>
            <person name="Novohradska S."/>
            <person name="Ferling I."/>
            <person name="Riege K."/>
            <person name="Groth M."/>
            <person name="Westermann M."/>
            <person name="Marz M."/>
            <person name="Spaller T."/>
            <person name="Winckler T."/>
            <person name="Schaap P."/>
            <person name="Glockner G."/>
        </authorList>
    </citation>
    <scope>NUCLEOTIDE SEQUENCE [LARGE SCALE GENOMIC DNA]</scope>
    <source>
        <strain evidence="4 5">Jena</strain>
    </source>
</reference>
<evidence type="ECO:0000313" key="4">
    <source>
        <dbReference type="EMBL" id="PRP85679.1"/>
    </source>
</evidence>
<dbReference type="Pfam" id="PF00085">
    <property type="entry name" value="Thioredoxin"/>
    <property type="match status" value="1"/>
</dbReference>
<keyword evidence="2" id="KW-0732">Signal</keyword>
<keyword evidence="1" id="KW-1133">Transmembrane helix</keyword>
<keyword evidence="1" id="KW-0472">Membrane</keyword>
<dbReference type="PANTHER" id="PTHR14684">
    <property type="entry name" value="THIOREDOXIN DOMAIN-CONTAINING PROTEIN 15"/>
    <property type="match status" value="1"/>
</dbReference>
<feature type="transmembrane region" description="Helical" evidence="1">
    <location>
        <begin position="161"/>
        <end position="180"/>
    </location>
</feature>
<name>A0A2P6NNZ6_9EUKA</name>
<sequence>MRCITLFLVLLCLIDLSLCQDELVISTPVESVRYVNDSGLRVLIDQMEDSEQFMFVKFKASWCPFSQQLTTIFEAVAESFPNITFASIDASRHTSLNYRYDISTFPKLVLFRGNGSIYTYRNQSRTFRGIQHYLTNITGMQPIAVTEPEVPPLRLSEETDYFWFFSVAFVVLVPGTKLLLKYFNS</sequence>
<evidence type="ECO:0000313" key="5">
    <source>
        <dbReference type="Proteomes" id="UP000241769"/>
    </source>
</evidence>
<dbReference type="InterPro" id="IPR042418">
    <property type="entry name" value="TXNDC15"/>
</dbReference>
<keyword evidence="1" id="KW-0812">Transmembrane</keyword>
<protein>
    <recommendedName>
        <fullName evidence="3">Thioredoxin domain-containing protein</fullName>
    </recommendedName>
</protein>
<dbReference type="SUPFAM" id="SSF52833">
    <property type="entry name" value="Thioredoxin-like"/>
    <property type="match status" value="1"/>
</dbReference>
<organism evidence="4 5">
    <name type="scientific">Planoprotostelium fungivorum</name>
    <dbReference type="NCBI Taxonomy" id="1890364"/>
    <lineage>
        <taxon>Eukaryota</taxon>
        <taxon>Amoebozoa</taxon>
        <taxon>Evosea</taxon>
        <taxon>Variosea</taxon>
        <taxon>Cavosteliida</taxon>
        <taxon>Cavosteliaceae</taxon>
        <taxon>Planoprotostelium</taxon>
    </lineage>
</organism>
<dbReference type="AlphaFoldDB" id="A0A2P6NNZ6"/>
<evidence type="ECO:0000256" key="1">
    <source>
        <dbReference type="SAM" id="Phobius"/>
    </source>
</evidence>
<dbReference type="InParanoid" id="A0A2P6NNZ6"/>
<feature type="signal peptide" evidence="2">
    <location>
        <begin position="1"/>
        <end position="19"/>
    </location>
</feature>
<proteinExistence type="predicted"/>
<accession>A0A2P6NNZ6</accession>